<keyword evidence="2" id="KW-1185">Reference proteome</keyword>
<protein>
    <submittedName>
        <fullName evidence="1">Uncharacterized protein</fullName>
    </submittedName>
</protein>
<accession>A0A150H3B1</accession>
<gene>
    <name evidence="1" type="ORF">GPECTOR_1g29</name>
</gene>
<organism evidence="1 2">
    <name type="scientific">Gonium pectorale</name>
    <name type="common">Green alga</name>
    <dbReference type="NCBI Taxonomy" id="33097"/>
    <lineage>
        <taxon>Eukaryota</taxon>
        <taxon>Viridiplantae</taxon>
        <taxon>Chlorophyta</taxon>
        <taxon>core chlorophytes</taxon>
        <taxon>Chlorophyceae</taxon>
        <taxon>CS clade</taxon>
        <taxon>Chlamydomonadales</taxon>
        <taxon>Volvocaceae</taxon>
        <taxon>Gonium</taxon>
    </lineage>
</organism>
<evidence type="ECO:0000313" key="2">
    <source>
        <dbReference type="Proteomes" id="UP000075714"/>
    </source>
</evidence>
<reference evidence="2" key="1">
    <citation type="journal article" date="2016" name="Nat. Commun.">
        <title>The Gonium pectorale genome demonstrates co-option of cell cycle regulation during the evolution of multicellularity.</title>
        <authorList>
            <person name="Hanschen E.R."/>
            <person name="Marriage T.N."/>
            <person name="Ferris P.J."/>
            <person name="Hamaji T."/>
            <person name="Toyoda A."/>
            <person name="Fujiyama A."/>
            <person name="Neme R."/>
            <person name="Noguchi H."/>
            <person name="Minakuchi Y."/>
            <person name="Suzuki M."/>
            <person name="Kawai-Toyooka H."/>
            <person name="Smith D.R."/>
            <person name="Sparks H."/>
            <person name="Anderson J."/>
            <person name="Bakaric R."/>
            <person name="Luria V."/>
            <person name="Karger A."/>
            <person name="Kirschner M.W."/>
            <person name="Durand P.M."/>
            <person name="Michod R.E."/>
            <person name="Nozaki H."/>
            <person name="Olson B.J."/>
        </authorList>
    </citation>
    <scope>NUCLEOTIDE SEQUENCE [LARGE SCALE GENOMIC DNA]</scope>
    <source>
        <strain evidence="2">NIES-2863</strain>
    </source>
</reference>
<dbReference type="Proteomes" id="UP000075714">
    <property type="component" value="Unassembled WGS sequence"/>
</dbReference>
<dbReference type="EMBL" id="LSYV01000002">
    <property type="protein sequence ID" value="KXZ56328.1"/>
    <property type="molecule type" value="Genomic_DNA"/>
</dbReference>
<dbReference type="OrthoDB" id="541922at2759"/>
<evidence type="ECO:0000313" key="1">
    <source>
        <dbReference type="EMBL" id="KXZ56328.1"/>
    </source>
</evidence>
<sequence>MPLTLGDSEAWTAIAEHLVVVSPLLALDKALPAGLRIWYEGEQFYAISRASGMATAPHAISPRYDLINSADRAEAVMATIKFYQLLCAQQTLYPADVLPAGAVVRAQGPGFTREL</sequence>
<comment type="caution">
    <text evidence="1">The sequence shown here is derived from an EMBL/GenBank/DDBJ whole genome shotgun (WGS) entry which is preliminary data.</text>
</comment>
<dbReference type="AlphaFoldDB" id="A0A150H3B1"/>
<proteinExistence type="predicted"/>
<name>A0A150H3B1_GONPE</name>